<dbReference type="EnsemblPlants" id="KQL23422">
    <property type="protein sequence ID" value="KQL23422"/>
    <property type="gene ID" value="SETIT_032281mg"/>
</dbReference>
<protein>
    <submittedName>
        <fullName evidence="2">Uncharacterized protein</fullName>
    </submittedName>
</protein>
<dbReference type="Gramene" id="KQL23422">
    <property type="protein sequence ID" value="KQL23422"/>
    <property type="gene ID" value="SETIT_032281mg"/>
</dbReference>
<feature type="region of interest" description="Disordered" evidence="1">
    <location>
        <begin position="1"/>
        <end position="37"/>
    </location>
</feature>
<feature type="compositionally biased region" description="Polar residues" evidence="1">
    <location>
        <begin position="1"/>
        <end position="10"/>
    </location>
</feature>
<proteinExistence type="predicted"/>
<dbReference type="AlphaFoldDB" id="K4A093"/>
<evidence type="ECO:0000313" key="3">
    <source>
        <dbReference type="Proteomes" id="UP000004995"/>
    </source>
</evidence>
<evidence type="ECO:0000256" key="1">
    <source>
        <dbReference type="SAM" id="MobiDB-lite"/>
    </source>
</evidence>
<keyword evidence="3" id="KW-1185">Reference proteome</keyword>
<dbReference type="HOGENOM" id="CLU_3351931_0_0_1"/>
<sequence length="37" mass="3970">MSYSNETEQASGLPEFTENLSPIGGTASATVCHQQRK</sequence>
<reference evidence="2" key="2">
    <citation type="submission" date="2018-08" db="UniProtKB">
        <authorList>
            <consortium name="EnsemblPlants"/>
        </authorList>
    </citation>
    <scope>IDENTIFICATION</scope>
    <source>
        <strain evidence="2">Yugu1</strain>
    </source>
</reference>
<evidence type="ECO:0000313" key="2">
    <source>
        <dbReference type="EnsemblPlants" id="KQL23422"/>
    </source>
</evidence>
<feature type="compositionally biased region" description="Polar residues" evidence="1">
    <location>
        <begin position="27"/>
        <end position="37"/>
    </location>
</feature>
<organism evidence="2 3">
    <name type="scientific">Setaria italica</name>
    <name type="common">Foxtail millet</name>
    <name type="synonym">Panicum italicum</name>
    <dbReference type="NCBI Taxonomy" id="4555"/>
    <lineage>
        <taxon>Eukaryota</taxon>
        <taxon>Viridiplantae</taxon>
        <taxon>Streptophyta</taxon>
        <taxon>Embryophyta</taxon>
        <taxon>Tracheophyta</taxon>
        <taxon>Spermatophyta</taxon>
        <taxon>Magnoliopsida</taxon>
        <taxon>Liliopsida</taxon>
        <taxon>Poales</taxon>
        <taxon>Poaceae</taxon>
        <taxon>PACMAD clade</taxon>
        <taxon>Panicoideae</taxon>
        <taxon>Panicodae</taxon>
        <taxon>Paniceae</taxon>
        <taxon>Cenchrinae</taxon>
        <taxon>Setaria</taxon>
    </lineage>
</organism>
<dbReference type="InParanoid" id="K4A093"/>
<reference evidence="3" key="1">
    <citation type="journal article" date="2012" name="Nat. Biotechnol.">
        <title>Reference genome sequence of the model plant Setaria.</title>
        <authorList>
            <person name="Bennetzen J.L."/>
            <person name="Schmutz J."/>
            <person name="Wang H."/>
            <person name="Percifield R."/>
            <person name="Hawkins J."/>
            <person name="Pontaroli A.C."/>
            <person name="Estep M."/>
            <person name="Feng L."/>
            <person name="Vaughn J.N."/>
            <person name="Grimwood J."/>
            <person name="Jenkins J."/>
            <person name="Barry K."/>
            <person name="Lindquist E."/>
            <person name="Hellsten U."/>
            <person name="Deshpande S."/>
            <person name="Wang X."/>
            <person name="Wu X."/>
            <person name="Mitros T."/>
            <person name="Triplett J."/>
            <person name="Yang X."/>
            <person name="Ye C.Y."/>
            <person name="Mauro-Herrera M."/>
            <person name="Wang L."/>
            <person name="Li P."/>
            <person name="Sharma M."/>
            <person name="Sharma R."/>
            <person name="Ronald P.C."/>
            <person name="Panaud O."/>
            <person name="Kellogg E.A."/>
            <person name="Brutnell T.P."/>
            <person name="Doust A.N."/>
            <person name="Tuskan G.A."/>
            <person name="Rokhsar D."/>
            <person name="Devos K.M."/>
        </authorList>
    </citation>
    <scope>NUCLEOTIDE SEQUENCE [LARGE SCALE GENOMIC DNA]</scope>
    <source>
        <strain evidence="3">cv. Yugu1</strain>
    </source>
</reference>
<accession>K4A093</accession>
<dbReference type="EMBL" id="AGNK02000853">
    <property type="status" value="NOT_ANNOTATED_CDS"/>
    <property type="molecule type" value="Genomic_DNA"/>
</dbReference>
<dbReference type="Proteomes" id="UP000004995">
    <property type="component" value="Unassembled WGS sequence"/>
</dbReference>
<name>K4A093_SETIT</name>